<dbReference type="InterPro" id="IPR001927">
    <property type="entry name" value="Na/Gal_symport"/>
</dbReference>
<dbReference type="NCBIfam" id="TIGR00792">
    <property type="entry name" value="gph"/>
    <property type="match status" value="1"/>
</dbReference>
<feature type="transmembrane region" description="Helical" evidence="2">
    <location>
        <begin position="333"/>
        <end position="353"/>
    </location>
</feature>
<keyword evidence="2" id="KW-0472">Membrane</keyword>
<keyword evidence="2" id="KW-1133">Transmembrane helix</keyword>
<feature type="transmembrane region" description="Helical" evidence="2">
    <location>
        <begin position="374"/>
        <end position="397"/>
    </location>
</feature>
<feature type="transmembrane region" description="Helical" evidence="2">
    <location>
        <begin position="95"/>
        <end position="115"/>
    </location>
</feature>
<keyword evidence="2" id="KW-0812">Transmembrane</keyword>
<comment type="similarity">
    <text evidence="1">Belongs to the sodium:galactoside symporter (TC 2.A.2) family.</text>
</comment>
<keyword evidence="4" id="KW-1185">Reference proteome</keyword>
<accession>A0AA86L3J3</accession>
<feature type="transmembrane region" description="Helical" evidence="2">
    <location>
        <begin position="277"/>
        <end position="296"/>
    </location>
</feature>
<dbReference type="AlphaFoldDB" id="A0AA86L3J3"/>
<dbReference type="PANTHER" id="PTHR11328:SF24">
    <property type="entry name" value="MAJOR FACILITATOR SUPERFAMILY (MFS) PROFILE DOMAIN-CONTAINING PROTEIN"/>
    <property type="match status" value="1"/>
</dbReference>
<gene>
    <name evidence="3" type="ORF">SGRAN_1636</name>
</gene>
<dbReference type="CDD" id="cd17332">
    <property type="entry name" value="MFS_MelB_like"/>
    <property type="match status" value="1"/>
</dbReference>
<dbReference type="Pfam" id="PF13347">
    <property type="entry name" value="MFS_2"/>
    <property type="match status" value="1"/>
</dbReference>
<feature type="transmembrane region" description="Helical" evidence="2">
    <location>
        <begin position="417"/>
        <end position="439"/>
    </location>
</feature>
<feature type="transmembrane region" description="Helical" evidence="2">
    <location>
        <begin position="242"/>
        <end position="265"/>
    </location>
</feature>
<dbReference type="GO" id="GO:0015293">
    <property type="term" value="F:symporter activity"/>
    <property type="evidence" value="ECO:0007669"/>
    <property type="project" value="InterPro"/>
</dbReference>
<feature type="transmembrane region" description="Helical" evidence="2">
    <location>
        <begin position="193"/>
        <end position="213"/>
    </location>
</feature>
<dbReference type="Proteomes" id="UP000058599">
    <property type="component" value="Chromosome"/>
</dbReference>
<evidence type="ECO:0000256" key="1">
    <source>
        <dbReference type="ARBA" id="ARBA00009617"/>
    </source>
</evidence>
<reference evidence="3 4" key="1">
    <citation type="journal article" date="2016" name="BMC Genomics">
        <title>Genomic analysis of the nitrate-respiring Sphingopyxis granuli (formerly Sphingomonas macrogoltabida) strain TFA.</title>
        <authorList>
            <person name="Garcia-Romero I."/>
            <person name="Perez-Pulido A.J."/>
            <person name="Gonzalez-Flores Y.E."/>
            <person name="Reyes-Ramirez F."/>
            <person name="Santero E."/>
            <person name="Floriano B."/>
        </authorList>
    </citation>
    <scope>NUCLEOTIDE SEQUENCE [LARGE SCALE GENOMIC DNA]</scope>
    <source>
        <strain evidence="3 4">TFA</strain>
    </source>
</reference>
<dbReference type="SUPFAM" id="SSF103473">
    <property type="entry name" value="MFS general substrate transporter"/>
    <property type="match status" value="1"/>
</dbReference>
<feature type="transmembrane region" description="Helical" evidence="2">
    <location>
        <begin position="167"/>
        <end position="187"/>
    </location>
</feature>
<evidence type="ECO:0000313" key="3">
    <source>
        <dbReference type="EMBL" id="AMG74017.1"/>
    </source>
</evidence>
<organism evidence="3 4">
    <name type="scientific">Sphingopyxis granuli</name>
    <dbReference type="NCBI Taxonomy" id="267128"/>
    <lineage>
        <taxon>Bacteria</taxon>
        <taxon>Pseudomonadati</taxon>
        <taxon>Pseudomonadota</taxon>
        <taxon>Alphaproteobacteria</taxon>
        <taxon>Sphingomonadales</taxon>
        <taxon>Sphingomonadaceae</taxon>
        <taxon>Sphingopyxis</taxon>
    </lineage>
</organism>
<dbReference type="GO" id="GO:0005886">
    <property type="term" value="C:plasma membrane"/>
    <property type="evidence" value="ECO:0007669"/>
    <property type="project" value="TreeGrafter"/>
</dbReference>
<protein>
    <submittedName>
        <fullName evidence="3">Sugar glycoside-pentoside-hexuronide (GPH):cation symporter family protein</fullName>
    </submittedName>
</protein>
<proteinExistence type="inferred from homology"/>
<sequence length="474" mass="50212">MADGSVGAGQHRDLADRSSLPTGAVVAYGSGDLAFNLYFTFCSLFLLYFYTDVLGISASVGGLIIMAALMWEGITDPAMGVIASRTRSRFGSYRPYLAFGAPLLALAFVSMFLPLGLSGNALAFFCLATHILFRTVYTVVNIPFVALSARMSADSLVRSRLAGARMLFAIVTGLFLAAATLPLVARFGGGREGFLWVATLYAFIATLVLLNCFKRTQETIGEAPDAHPTFSAMLRAVGSNRVFLLLLGATLVGSIGYAMGGKALLYYMKYYAGSEETITIGLTVSLAAAALSMLPWVKVTQRIGKRAVWLSGIAISATANILIFAIAPKAGPMLYGLLAFSGVGNAAFVLTFWSMLPDTVEVGEWQTGLRAEGALVGFLAFTQKVALGVGTGLIGILLDVIGYVPNAPQAPDTLTSIRGLATLVPAALAVGAGLFIYFYPLDTRTHARLVRAIGWRNARRRGRASSTPDNGQTT</sequence>
<dbReference type="EMBL" id="CP012199">
    <property type="protein sequence ID" value="AMG74017.1"/>
    <property type="molecule type" value="Genomic_DNA"/>
</dbReference>
<dbReference type="GO" id="GO:0006814">
    <property type="term" value="P:sodium ion transport"/>
    <property type="evidence" value="ECO:0007669"/>
    <property type="project" value="InterPro"/>
</dbReference>
<feature type="transmembrane region" description="Helical" evidence="2">
    <location>
        <begin position="56"/>
        <end position="74"/>
    </location>
</feature>
<dbReference type="KEGG" id="sgi:SGRAN_1636"/>
<dbReference type="InterPro" id="IPR036259">
    <property type="entry name" value="MFS_trans_sf"/>
</dbReference>
<dbReference type="RefSeq" id="WP_067182476.1">
    <property type="nucleotide sequence ID" value="NZ_CP012199.1"/>
</dbReference>
<feature type="transmembrane region" description="Helical" evidence="2">
    <location>
        <begin position="308"/>
        <end position="327"/>
    </location>
</feature>
<dbReference type="GO" id="GO:0008643">
    <property type="term" value="P:carbohydrate transport"/>
    <property type="evidence" value="ECO:0007669"/>
    <property type="project" value="InterPro"/>
</dbReference>
<feature type="transmembrane region" description="Helical" evidence="2">
    <location>
        <begin position="121"/>
        <end position="146"/>
    </location>
</feature>
<evidence type="ECO:0000256" key="2">
    <source>
        <dbReference type="SAM" id="Phobius"/>
    </source>
</evidence>
<dbReference type="PANTHER" id="PTHR11328">
    <property type="entry name" value="MAJOR FACILITATOR SUPERFAMILY DOMAIN-CONTAINING PROTEIN"/>
    <property type="match status" value="1"/>
</dbReference>
<name>A0AA86L3J3_9SPHN</name>
<dbReference type="Gene3D" id="1.20.1250.20">
    <property type="entry name" value="MFS general substrate transporter like domains"/>
    <property type="match status" value="2"/>
</dbReference>
<feature type="transmembrane region" description="Helical" evidence="2">
    <location>
        <begin position="33"/>
        <end position="50"/>
    </location>
</feature>
<dbReference type="InterPro" id="IPR039672">
    <property type="entry name" value="MFS_2"/>
</dbReference>
<evidence type="ECO:0000313" key="4">
    <source>
        <dbReference type="Proteomes" id="UP000058599"/>
    </source>
</evidence>